<dbReference type="HOGENOM" id="CLU_188163_2_0_9"/>
<evidence type="ECO:0000313" key="1">
    <source>
        <dbReference type="EMBL" id="EOO19733.1"/>
    </source>
</evidence>
<dbReference type="PATRIC" id="fig|1053205.3.peg.1994"/>
<dbReference type="Proteomes" id="UP000014003">
    <property type="component" value="Unassembled WGS sequence"/>
</dbReference>
<name>R8D765_BACCE</name>
<reference evidence="1 2" key="1">
    <citation type="submission" date="2012-12" db="EMBL/GenBank/DDBJ databases">
        <title>The Genome Sequence of Bacillus cereus HuA3-9.</title>
        <authorList>
            <consortium name="The Broad Institute Genome Sequencing Platform"/>
            <consortium name="The Broad Institute Genome Sequencing Center for Infectious Disease"/>
            <person name="Feldgarden M."/>
            <person name="Van der Auwera G.A."/>
            <person name="Mahillon J."/>
            <person name="Duprez V."/>
            <person name="Timmery S."/>
            <person name="Mattelet C."/>
            <person name="Dierick K."/>
            <person name="Sun M."/>
            <person name="Yu Z."/>
            <person name="Zhu L."/>
            <person name="Hu X."/>
            <person name="Shank E.B."/>
            <person name="Swiecicka I."/>
            <person name="Hansen B.M."/>
            <person name="Andrup L."/>
            <person name="Walker B."/>
            <person name="Young S.K."/>
            <person name="Zeng Q."/>
            <person name="Gargeya S."/>
            <person name="Fitzgerald M."/>
            <person name="Haas B."/>
            <person name="Abouelleil A."/>
            <person name="Alvarado L."/>
            <person name="Arachchi H.M."/>
            <person name="Berlin A.M."/>
            <person name="Chapman S.B."/>
            <person name="Dewar J."/>
            <person name="Goldberg J."/>
            <person name="Griggs A."/>
            <person name="Gujja S."/>
            <person name="Hansen M."/>
            <person name="Howarth C."/>
            <person name="Imamovic A."/>
            <person name="Larimer J."/>
            <person name="McCowan C."/>
            <person name="Murphy C."/>
            <person name="Neiman D."/>
            <person name="Pearson M."/>
            <person name="Priest M."/>
            <person name="Roberts A."/>
            <person name="Saif S."/>
            <person name="Shea T."/>
            <person name="Sisk P."/>
            <person name="Sykes S."/>
            <person name="Wortman J."/>
            <person name="Nusbaum C."/>
            <person name="Birren B."/>
        </authorList>
    </citation>
    <scope>NUCLEOTIDE SEQUENCE [LARGE SCALE GENOMIC DNA]</scope>
    <source>
        <strain evidence="1 2">HuA3-9</strain>
    </source>
</reference>
<evidence type="ECO:0000313" key="2">
    <source>
        <dbReference type="Proteomes" id="UP000014003"/>
    </source>
</evidence>
<accession>R8D765</accession>
<sequence>MKLNKQEQSVAIGTFISILGEQVVNKNINPDKLEKASAIHNELHDNTTPKQRREAMISLLDKTIDEFLENKERE</sequence>
<protein>
    <submittedName>
        <fullName evidence="1">Phage protein</fullName>
    </submittedName>
</protein>
<gene>
    <name evidence="1" type="ORF">IGA_01959</name>
</gene>
<dbReference type="EMBL" id="AHDZ01000018">
    <property type="protein sequence ID" value="EOO19733.1"/>
    <property type="molecule type" value="Genomic_DNA"/>
</dbReference>
<dbReference type="RefSeq" id="WP_016095507.1">
    <property type="nucleotide sequence ID" value="NZ_KB976136.1"/>
</dbReference>
<comment type="caution">
    <text evidence="1">The sequence shown here is derived from an EMBL/GenBank/DDBJ whole genome shotgun (WGS) entry which is preliminary data.</text>
</comment>
<organism evidence="1 2">
    <name type="scientific">Bacillus cereus HuA3-9</name>
    <dbReference type="NCBI Taxonomy" id="1053205"/>
    <lineage>
        <taxon>Bacteria</taxon>
        <taxon>Bacillati</taxon>
        <taxon>Bacillota</taxon>
        <taxon>Bacilli</taxon>
        <taxon>Bacillales</taxon>
        <taxon>Bacillaceae</taxon>
        <taxon>Bacillus</taxon>
        <taxon>Bacillus cereus group</taxon>
    </lineage>
</organism>
<dbReference type="AlphaFoldDB" id="R8D765"/>
<proteinExistence type="predicted"/>